<dbReference type="GO" id="GO:0030246">
    <property type="term" value="F:carbohydrate binding"/>
    <property type="evidence" value="ECO:0007669"/>
    <property type="project" value="InterPro"/>
</dbReference>
<accession>A0A177U846</accession>
<dbReference type="InterPro" id="IPR019019">
    <property type="entry name" value="H-type_lectin_domain"/>
</dbReference>
<reference evidence="3" key="1">
    <citation type="submission" date="2016-04" db="EMBL/GenBank/DDBJ databases">
        <authorList>
            <person name="Nguyen H.D."/>
            <person name="Kesanakurti P."/>
            <person name="Cullis J."/>
            <person name="Levesque C.A."/>
            <person name="Hambleton S."/>
        </authorList>
    </citation>
    <scope>NUCLEOTIDE SEQUENCE</scope>
    <source>
        <strain evidence="3">DAOMC 238032</strain>
    </source>
</reference>
<proteinExistence type="predicted"/>
<reference evidence="3" key="2">
    <citation type="journal article" date="2019" name="IMA Fungus">
        <title>Genome sequencing and comparison of five Tilletia species to identify candidate genes for the detection of regulated species infecting wheat.</title>
        <authorList>
            <person name="Nguyen H.D.T."/>
            <person name="Sultana T."/>
            <person name="Kesanakurti P."/>
            <person name="Hambleton S."/>
        </authorList>
    </citation>
    <scope>NUCLEOTIDE SEQUENCE</scope>
    <source>
        <strain evidence="3">DAOMC 238032</strain>
    </source>
</reference>
<dbReference type="EMBL" id="LWDD02000954">
    <property type="protein sequence ID" value="KAE8254432.1"/>
    <property type="molecule type" value="Genomic_DNA"/>
</dbReference>
<protein>
    <recommendedName>
        <fullName evidence="1">H-type lectin domain-containing protein</fullName>
    </recommendedName>
</protein>
<keyword evidence="5" id="KW-1185">Reference proteome</keyword>
<dbReference type="GO" id="GO:0007155">
    <property type="term" value="P:cell adhesion"/>
    <property type="evidence" value="ECO:0007669"/>
    <property type="project" value="InterPro"/>
</dbReference>
<dbReference type="InterPro" id="IPR037221">
    <property type="entry name" value="H-type_lectin_dom_sf"/>
</dbReference>
<organism evidence="3 4">
    <name type="scientific">Tilletia caries</name>
    <name type="common">wheat bunt fungus</name>
    <dbReference type="NCBI Taxonomy" id="13290"/>
    <lineage>
        <taxon>Eukaryota</taxon>
        <taxon>Fungi</taxon>
        <taxon>Dikarya</taxon>
        <taxon>Basidiomycota</taxon>
        <taxon>Ustilaginomycotina</taxon>
        <taxon>Exobasidiomycetes</taxon>
        <taxon>Tilletiales</taxon>
        <taxon>Tilletiaceae</taxon>
        <taxon>Tilletia</taxon>
    </lineage>
</organism>
<dbReference type="Proteomes" id="UP000077671">
    <property type="component" value="Unassembled WGS sequence"/>
</dbReference>
<evidence type="ECO:0000313" key="3">
    <source>
        <dbReference type="EMBL" id="KAE8254432.1"/>
    </source>
</evidence>
<dbReference type="Proteomes" id="UP000836402">
    <property type="component" value="Unassembled WGS sequence"/>
</dbReference>
<evidence type="ECO:0000313" key="5">
    <source>
        <dbReference type="Proteomes" id="UP000836402"/>
    </source>
</evidence>
<gene>
    <name evidence="3" type="ORF">A4X03_0g5718</name>
    <name evidence="2" type="ORF">JKIAZH3_G3160</name>
</gene>
<dbReference type="AlphaFoldDB" id="A0A177U846"/>
<dbReference type="SUPFAM" id="SSF141086">
    <property type="entry name" value="Agglutinin HPA-like"/>
    <property type="match status" value="2"/>
</dbReference>
<reference evidence="2" key="3">
    <citation type="submission" date="2020-10" db="EMBL/GenBank/DDBJ databases">
        <authorList>
            <person name="Sedaghatjoo S."/>
        </authorList>
    </citation>
    <scope>NUCLEOTIDE SEQUENCE</scope>
    <source>
        <strain evidence="2">AZH3</strain>
    </source>
</reference>
<name>A0A177U846_9BASI</name>
<evidence type="ECO:0000313" key="4">
    <source>
        <dbReference type="Proteomes" id="UP000077671"/>
    </source>
</evidence>
<feature type="domain" description="H-type lectin" evidence="1">
    <location>
        <begin position="564"/>
        <end position="632"/>
    </location>
</feature>
<dbReference type="Pfam" id="PF09458">
    <property type="entry name" value="H_lectin"/>
    <property type="match status" value="1"/>
</dbReference>
<comment type="caution">
    <text evidence="3">The sequence shown here is derived from an EMBL/GenBank/DDBJ whole genome shotgun (WGS) entry which is preliminary data.</text>
</comment>
<evidence type="ECO:0000313" key="2">
    <source>
        <dbReference type="EMBL" id="CAD6932955.1"/>
    </source>
</evidence>
<dbReference type="EMBL" id="CAJHJG010003545">
    <property type="protein sequence ID" value="CAD6932955.1"/>
    <property type="molecule type" value="Genomic_DNA"/>
</dbReference>
<evidence type="ECO:0000259" key="1">
    <source>
        <dbReference type="Pfam" id="PF09458"/>
    </source>
</evidence>
<dbReference type="Gene3D" id="2.60.40.2080">
    <property type="match status" value="2"/>
</dbReference>
<sequence>MTGEDQFVLLPTAPSTLSIANASSMNGLQDDESASEVFAQVSVPKMHHSLVIAMSLERALAVAQAEQQLTRARTIRAQQVIFENIVGSSDPLCTDQKASVEDDLKNAFAEIIIKTKTIEARHEELKAARDVSMQAVHRLISRSLQRGSAQMKALLQAVVSRPDEKINSVRFDDEVDPPERVETAFAERQGILGDVSMARVIFLDVYDRLCSLCDVVAIFARRDKAIMKELAKMRDKITSFLAEVDKQLGLDASSRKKLLLKLARTELAATQKDACTTQNGEICRILSFLGFGSPADDLALVNDGKMHELLTISKSIAARNSQIDDLVSALKITDEALFLRMTASAVLNAEERNAIIEGKKRALLLFQSMDDLEKSMTNRNVKIGTEDMLRHILKVAECAARLVNSNEIVREILHSLWDTVLLNYGAETARSMMETKKLFKLKDCIPNRQDVAFATHVLPFNGGPRNEQYFSFKFSAPAGDAQVLTLFKKLDTEASEPVRITSGCTNDREVFVKTWGLNHILSFDVSIVAISANDGRFQTGSCWFHTGSEWAPNPLKPEEHISSTAVTFDRPFGNNPSVRLFVSYLDAGREPIGDLSTTSWVDNITPFGFRLCTKVWNGRTDLLGLTLRWIAHDPDETTIRSGVIQHDSETWAQSKKGTIRFDEAFADCAPSVLVTGIAGMECNFGEQNLRFQIQESDVGPEGFNYVAGPWHTSRMKHGRWSWIAIE</sequence>